<evidence type="ECO:0000313" key="2">
    <source>
        <dbReference type="Proteomes" id="UP001637618"/>
    </source>
</evidence>
<protein>
    <submittedName>
        <fullName evidence="1">Uncharacterized protein</fullName>
    </submittedName>
</protein>
<organism evidence="1 2">
    <name type="scientific">Pseudomonas imrae</name>
    <dbReference type="NCBI Taxonomy" id="2992837"/>
    <lineage>
        <taxon>Bacteria</taxon>
        <taxon>Pseudomonadati</taxon>
        <taxon>Pseudomonadota</taxon>
        <taxon>Gammaproteobacteria</taxon>
        <taxon>Pseudomonadales</taxon>
        <taxon>Pseudomonadaceae</taxon>
        <taxon>Pseudomonas</taxon>
    </lineage>
</organism>
<accession>A0ACC7P840</accession>
<sequence length="394" mass="43613">MRVSACVSNQPAFSADIDQLSLTHARKQDQDAESAQETPHTGVSIAGKNYSAADANSLVQAFVKHTLQNSNYENKESLERRAKHFFKHIESEMAICLGVEKDLQRDDSKVSQLSSHMVHLVRGLWMNAQVDPAFREQLHKELLAPSNDPNRVLLAGEGKGGLYLGMKQLHAMLVKGEQGPLTREDAQQGAEMAFGIKAMAEAMKGQDAMLADLDTYTVTHRVGSNRVVDGVKTHHFTSPHGTDLRNDLGTRIRDQLGVPVMLGTSGGASDVASTLRHAAELQQQPMWPNGMEAKEGRAAMMGLVFHLMRQQVTDNAQSFYDKMRGELHGLSAKKVEPVMIFSHSFPEVVTGVEMTLNDEKPTDRNAMIRSTRLAQVMLETAFKQERLSDVDKQR</sequence>
<proteinExistence type="predicted"/>
<dbReference type="Proteomes" id="UP001637618">
    <property type="component" value="Unassembled WGS sequence"/>
</dbReference>
<evidence type="ECO:0000313" key="1">
    <source>
        <dbReference type="EMBL" id="MFO2476165.1"/>
    </source>
</evidence>
<gene>
    <name evidence="1" type="ORF">OOJ96_01930</name>
</gene>
<dbReference type="EMBL" id="JAPEQY010000001">
    <property type="protein sequence ID" value="MFO2476165.1"/>
    <property type="molecule type" value="Genomic_DNA"/>
</dbReference>
<keyword evidence="2" id="KW-1185">Reference proteome</keyword>
<reference evidence="1" key="1">
    <citation type="submission" date="2022-11" db="EMBL/GenBank/DDBJ databases">
        <title>Draft genome sequences of strains of Pseudomonas imrae sp. nov.</title>
        <authorList>
            <person name="Salva Serra F."/>
            <person name="Nimje P."/>
            <person name="Moore E.R.B."/>
            <person name="Marathe N.P."/>
        </authorList>
    </citation>
    <scope>NUCLEOTIDE SEQUENCE</scope>
    <source>
        <strain evidence="1">15FMM2</strain>
    </source>
</reference>
<name>A0ACC7P840_9PSED</name>
<comment type="caution">
    <text evidence="1">The sequence shown here is derived from an EMBL/GenBank/DDBJ whole genome shotgun (WGS) entry which is preliminary data.</text>
</comment>